<dbReference type="SMART" id="SM00827">
    <property type="entry name" value="PKS_AT"/>
    <property type="match status" value="1"/>
</dbReference>
<dbReference type="SUPFAM" id="SSF52151">
    <property type="entry name" value="FabD/lysophospholipase-like"/>
    <property type="match status" value="1"/>
</dbReference>
<dbReference type="STRING" id="5078.A0A135LKC6"/>
<keyword evidence="6" id="KW-0677">Repeat</keyword>
<dbReference type="InterPro" id="IPR050091">
    <property type="entry name" value="PKS_NRPS_Biosynth_Enz"/>
</dbReference>
<reference evidence="14 15" key="1">
    <citation type="journal article" date="2016" name="BMC Genomics">
        <title>Genome sequencing and secondary metabolism of the postharvest pathogen Penicillium griseofulvum.</title>
        <authorList>
            <person name="Banani H."/>
            <person name="Marcet-Houben M."/>
            <person name="Ballester A.R."/>
            <person name="Abbruscato P."/>
            <person name="Gonzalez-Candelas L."/>
            <person name="Gabaldon T."/>
            <person name="Spadaro D."/>
        </authorList>
    </citation>
    <scope>NUCLEOTIDE SEQUENCE [LARGE SCALE GENOMIC DNA]</scope>
    <source>
        <strain evidence="14 15">PG3</strain>
    </source>
</reference>
<comment type="caution">
    <text evidence="14">The sequence shown here is derived from an EMBL/GenBank/DDBJ whole genome shotgun (WGS) entry which is preliminary data.</text>
</comment>
<feature type="region of interest" description="C-terminal hotdog fold" evidence="10">
    <location>
        <begin position="2026"/>
        <end position="2172"/>
    </location>
</feature>
<evidence type="ECO:0000259" key="12">
    <source>
        <dbReference type="PROSITE" id="PS52004"/>
    </source>
</evidence>
<dbReference type="Pfam" id="PF02801">
    <property type="entry name" value="Ketoacyl-synt_C"/>
    <property type="match status" value="1"/>
</dbReference>
<dbReference type="InterPro" id="IPR020841">
    <property type="entry name" value="PKS_Beta-ketoAc_synthase_dom"/>
</dbReference>
<proteinExistence type="inferred from homology"/>
<dbReference type="PROSITE" id="PS50075">
    <property type="entry name" value="CARRIER"/>
    <property type="match status" value="2"/>
</dbReference>
<feature type="domain" description="Carrier" evidence="11">
    <location>
        <begin position="876"/>
        <end position="951"/>
    </location>
</feature>
<evidence type="ECO:0000313" key="14">
    <source>
        <dbReference type="EMBL" id="KXG49399.1"/>
    </source>
</evidence>
<dbReference type="PANTHER" id="PTHR43775:SF51">
    <property type="entry name" value="INACTIVE PHENOLPHTHIOCEROL SYNTHESIS POLYKETIDE SYNTHASE TYPE I PKS1-RELATED"/>
    <property type="match status" value="1"/>
</dbReference>
<accession>A0A135LKC6</accession>
<dbReference type="SUPFAM" id="SSF55048">
    <property type="entry name" value="Probable ACP-binding domain of malonyl-CoA ACP transacylase"/>
    <property type="match status" value="1"/>
</dbReference>
<dbReference type="Gene3D" id="3.40.366.10">
    <property type="entry name" value="Malonyl-Coenzyme A Acyl Carrier Protein, domain 2"/>
    <property type="match status" value="1"/>
</dbReference>
<dbReference type="GO" id="GO:1901336">
    <property type="term" value="P:lactone biosynthetic process"/>
    <property type="evidence" value="ECO:0007669"/>
    <property type="project" value="UniProtKB-ARBA"/>
</dbReference>
<dbReference type="InterPro" id="IPR013120">
    <property type="entry name" value="FAR_NAD-bd"/>
</dbReference>
<dbReference type="GO" id="GO:0031177">
    <property type="term" value="F:phosphopantetheine binding"/>
    <property type="evidence" value="ECO:0007669"/>
    <property type="project" value="InterPro"/>
</dbReference>
<dbReference type="GO" id="GO:0004312">
    <property type="term" value="F:fatty acid synthase activity"/>
    <property type="evidence" value="ECO:0007669"/>
    <property type="project" value="TreeGrafter"/>
</dbReference>
<dbReference type="RefSeq" id="XP_040647935.1">
    <property type="nucleotide sequence ID" value="XM_040790982.1"/>
</dbReference>
<dbReference type="InterPro" id="IPR000873">
    <property type="entry name" value="AMP-dep_synth/lig_dom"/>
</dbReference>
<evidence type="ECO:0000256" key="2">
    <source>
        <dbReference type="ARBA" id="ARBA00022553"/>
    </source>
</evidence>
<dbReference type="InterPro" id="IPR016039">
    <property type="entry name" value="Thiolase-like"/>
</dbReference>
<dbReference type="PROSITE" id="PS00455">
    <property type="entry name" value="AMP_BINDING"/>
    <property type="match status" value="1"/>
</dbReference>
<dbReference type="GO" id="GO:0030639">
    <property type="term" value="P:polyketide biosynthetic process"/>
    <property type="evidence" value="ECO:0007669"/>
    <property type="project" value="UniProtKB-ARBA"/>
</dbReference>
<gene>
    <name evidence="14" type="ORF">PGRI_032690</name>
</gene>
<dbReference type="InterPro" id="IPR036291">
    <property type="entry name" value="NAD(P)-bd_dom_sf"/>
</dbReference>
<dbReference type="Pfam" id="PF00109">
    <property type="entry name" value="ketoacyl-synt"/>
    <property type="match status" value="1"/>
</dbReference>
<keyword evidence="15" id="KW-1185">Reference proteome</keyword>
<name>A0A135LKC6_PENPA</name>
<dbReference type="PROSITE" id="PS52019">
    <property type="entry name" value="PKS_MFAS_DH"/>
    <property type="match status" value="1"/>
</dbReference>
<feature type="domain" description="PKS/mFAS DH" evidence="13">
    <location>
        <begin position="1891"/>
        <end position="2172"/>
    </location>
</feature>
<dbReference type="Pfam" id="PF14765">
    <property type="entry name" value="PS-DH"/>
    <property type="match status" value="1"/>
</dbReference>
<dbReference type="FunFam" id="3.40.47.10:FF:000019">
    <property type="entry name" value="Polyketide synthase type I"/>
    <property type="match status" value="1"/>
</dbReference>
<keyword evidence="8" id="KW-0511">Multifunctional enzyme</keyword>
<evidence type="ECO:0000259" key="13">
    <source>
        <dbReference type="PROSITE" id="PS52019"/>
    </source>
</evidence>
<dbReference type="GO" id="GO:0008168">
    <property type="term" value="F:methyltransferase activity"/>
    <property type="evidence" value="ECO:0007669"/>
    <property type="project" value="UniProtKB-KW"/>
</dbReference>
<sequence>MDMIIAHEGYALTDEFNNTGDRTFLGHCLHRLYECAVDSYSNDVAVICADSELNYRGLNDNANRLARALLDRGIGRGSLIGVALDRSIDFVVAVLAVLKTGAAYVPIDLNFPARRISWIIDDANPDLVITRTPTPENLWAWKASCLSVDEARGNNSGVNSGNLKIEVGGDDLAYVIYTSGSTGEPKGVEVSHGAVCNLLCSMRREPGCGAADRLLAITTFSFDIAVLELFLPLVCGATTVIAKANETLDTHALLGLMERHRITMMQGTPTTWQMLLESGWHGQPRLAKILCGGEALPRRLAERLLVCGDSVWNLYGPTETTVWSSIWKVSQGDNVVIGRPIANTQLYVLGPDLTPVPTGCSGELCIGGAGVSQGYRNKPQLTRSRFVDNPFHAGTMYRTGDMARFLTPDKLTVLGRADDQVKLRGYRIELGDIEAAITYHEDISRALVVTHDERLVAYCVREHSPQADGDDINHMRGSALEEWAGVWDQVYKEDKVEGDEVVQEMFNIAGWRNSYDGAPFSSSEMRDWQLSSVQRILSYGPKRVFEIGSGTGLMLFSIAPHCSAYHAVDSSKQAVEITRRHLSSLPHVICEHCPAHTLPTWRGMDGAFDTVIINSVVQYFPSIDYLLSVLEWATKAVGQGRVYLGDLRSLSFFQTFHSDVIDCRSNGQLSPSELSRRTKQAMQSDSELVISPTFFANLQSLIPRINHVEITLRNGRYINEMTRYRFDVTLHIGAVVPQDPVIEREWRDGTLDQLTTIDEYDKVLRLNNIPNGRLREVHDRLAVALGDVVTNPLTASWIDPYDLTALAAQSGRQMALVPSLSGGIWAFDALLWYSGKATPDLSLHSPEAMVRKKIGQYANVPMALPVPVMGIKSPVRPTTELEGQILTIWAEILGYDSIGIEENFFEIGGDSLRAVRLQTDLENLLHRPVSSAIIFKHFTIKALAAYFANTEKPYPKVEPPALRIPMPRQEDIAIISMACRLPGGVNTPEEYWDLLDRGGDGISEIPQDRWDSDALYDPDPGVPGKSYCRQGGFVSGVDRFDASFFGISPREARSMDPTQRVMLESCWEAFERAGYTMEGLRGSQTGVFIGVSTIAGYRSHGLCHVTRGSLDALDGYTVTGTAGGTMSGRVSYTFGLQGPAMTVDTACSSSLVTTHLAATALRNGECDVAISGGISLMLSPELHVEFSRLRGMSPDGRCRAFSADTEGTGWSEGSAVVLLKRCSDAQRDGDTILAVLRGTAVNHGGRSAASLTSPSGLAQERLIRTALAMSHLEPSDMDYVEAHGTGTKLGDPIEGAALAEVFGGSHSREEPLWIGSAKSNIGHTQAAAGLAGVIKVVLALQHNLLPATLHVNKPTPAVDWENGRMALVCEKRSWVPNKSRLRRAGVSSFGIGGTNAHAIIEEPPSEPYRSLPITTRFVALPPTVPILLSGHTSAALRQQAQNLHRHLKITAVHENLGDVAYTLAAGRTHFRQRVVLLVQDKEELQKRLASFVEEQKATSWFPESKRRSRSTREQNILIPRVALLFTGQGSQLPGMGKDLCAVYPLFYEALQDVASRFTNLERPLLDVMWADPGSEAAGLLSRTDFTQSALFALEVALWRLWDSWGIRPELVFGHSIGEIVAAHVAGIFNLSDACRLVEARGQLMQALPGGGTMVSLEATAVEVENAIEALGFTGQVEIASLNTPSQTVVSGAVDPTHEVMTYFAERDRKVKALKVSHAFHSNHMDGMLTAWQSVIGTVQFRPPKLAVISGLTGRRAEVGELQHPEYWVHQARRAVRFTDGIVALEREGVNVFLELGPRPVLSGLGAECLAGKHSVTWVPSLIPGKHSARVIQRSLADLHSRGVPVDWRGYFKPFGGQLLALPTYAFQKELLWSEAPPLHPEINLGRKNTGHGLFDGGIEIASTGMLVFSGTVMDDALVWLQEHKVIDTVLMPGAVFFECMRAAGHAVQPGAWELVNGLVQKPLAFMPNVRVRLQVTVGPPDHGTRQVQVYGAAEGGLPWTLHAEGSLVPAHTDASGDVTPFALEGAQKIDLRTVYRDFDVLGYHFGPRFRCLKEAWVMDEEVWARTVSSVDIELLSPNGCCLDPALLQSAIHSVLLAHWIKRTGDNGVFVPFKVEGVSLPTTKQSEIWVRVFDFERDGEGFQASIDVYSDQGANIGRLHRVHYQLVDRVALQCADLGDVNRLQFRVAWHPVDADHIELRSGVWGLQFPAGEVKWAEKVKTSLVRAGIKVIDACDLNDAKRLDGLLCLWDSSADILHQAHDFTAKALTQLQAAAKTEFAKPLVWVTRQAVGTGIEDRVTGLGAGALWGLMRTARNEHPELTLRLIDLDGDEGEPTEHLLARALMLRSEPECALRRGHISAPRLQYLHEADTVPRVQKQWFLRPDGAVLITGGFGGLGRRVARWLVSTHGIRDLVITSRGGMNTPGAKEQVDELAELGANVTVVASDSADFQSVRSVVGMFNKDRPLRGAVHAAGVLDDGILSALTPHRCDAVFRPKVDGAWYLHHLTQDMELDVFMMFSSISGILGMPGQGNYAAANAFLDALAHQRRSNGLAATSVAWGPWEGQGMIAGLGETGRARLTQLGLDSIGPAEGLQLLELAARGDYALTVAAALDPNRLRSSYDRKAGVPPLFRLLLRGKGEYDRQLDGERFTDLCNVLRSATPQEQATTVMDAVRETVAKTLGFMSPEDVHINQPFQDLGIDSLTAVLTRNQLAELTGLALPASIVFDHPNAKALAQFLLSKLLEPAGDPSQGSSGALLKSNVAPAVPPGLNIAAIMKGCLDPMFRFDDVVEMAARPKAIFITGATGFVGAFLLHELLESNIPSYCLVRADNASHAKRRLVSTLESYGLWKPGYATLVNSVVGDMTQPLLGLDEKAFEQLAIGVDAICHAGALVDWMRPLKDYVGPNIVSMHEVLRLSSLGRPKTVHLISTAATLPKYMGYEVVEGDQEYGYATSKWIAERMLAAARWRGAKASVYRLPFVTASICSGYFRRDRGDFLHNLIVGSIEMGSFPSINADLSAVLPVDYLCKTISTLMTNVPGQTGDYDFVNSSAPSFNAFFNMISVASGVGEVIQFAKWQERALAWATANPTSHLARIAAVVDGLTEESVAAMFECLPMGEHVFDTNKDLGPLLDDQFVEKYLSRTNTA</sequence>
<dbReference type="InterPro" id="IPR049551">
    <property type="entry name" value="PKS_DH_C"/>
</dbReference>
<dbReference type="InterPro" id="IPR057326">
    <property type="entry name" value="KR_dom"/>
</dbReference>
<dbReference type="Gene3D" id="3.40.50.720">
    <property type="entry name" value="NAD(P)-binding Rossmann-like Domain"/>
    <property type="match status" value="2"/>
</dbReference>
<dbReference type="InterPro" id="IPR049552">
    <property type="entry name" value="PKS_DH_N"/>
</dbReference>
<dbReference type="OrthoDB" id="329835at2759"/>
<dbReference type="InterPro" id="IPR013968">
    <property type="entry name" value="PKS_KR"/>
</dbReference>
<dbReference type="SMART" id="SM01294">
    <property type="entry name" value="PKS_PP_betabranch"/>
    <property type="match status" value="1"/>
</dbReference>
<dbReference type="InterPro" id="IPR010071">
    <property type="entry name" value="AA_adenyl_dom"/>
</dbReference>
<evidence type="ECO:0000256" key="5">
    <source>
        <dbReference type="ARBA" id="ARBA00022679"/>
    </source>
</evidence>
<dbReference type="SMART" id="SM00823">
    <property type="entry name" value="PKS_PP"/>
    <property type="match status" value="2"/>
</dbReference>
<dbReference type="SMART" id="SM00822">
    <property type="entry name" value="PKS_KR"/>
    <property type="match status" value="1"/>
</dbReference>
<dbReference type="InterPro" id="IPR020807">
    <property type="entry name" value="PKS_DH"/>
</dbReference>
<dbReference type="SUPFAM" id="SSF51735">
    <property type="entry name" value="NAD(P)-binding Rossmann-fold domains"/>
    <property type="match status" value="3"/>
</dbReference>
<dbReference type="GO" id="GO:0032259">
    <property type="term" value="P:methylation"/>
    <property type="evidence" value="ECO:0007669"/>
    <property type="project" value="UniProtKB-KW"/>
</dbReference>
<dbReference type="Gene3D" id="1.10.1200.10">
    <property type="entry name" value="ACP-like"/>
    <property type="match status" value="2"/>
</dbReference>
<evidence type="ECO:0000256" key="3">
    <source>
        <dbReference type="ARBA" id="ARBA00022598"/>
    </source>
</evidence>
<evidence type="ECO:0000256" key="9">
    <source>
        <dbReference type="ARBA" id="ARBA00029454"/>
    </source>
</evidence>
<dbReference type="InterPro" id="IPR014043">
    <property type="entry name" value="Acyl_transferase_dom"/>
</dbReference>
<feature type="domain" description="Carrier" evidence="11">
    <location>
        <begin position="2666"/>
        <end position="2741"/>
    </location>
</feature>
<dbReference type="PANTHER" id="PTHR43775">
    <property type="entry name" value="FATTY ACID SYNTHASE"/>
    <property type="match status" value="1"/>
</dbReference>
<dbReference type="SUPFAM" id="SSF53901">
    <property type="entry name" value="Thiolase-like"/>
    <property type="match status" value="1"/>
</dbReference>
<protein>
    <submittedName>
        <fullName evidence="14">Acyl transferase/acyl hydrolase/lysophospholipase</fullName>
    </submittedName>
</protein>
<dbReference type="InterPro" id="IPR055123">
    <property type="entry name" value="SpnB-like_Rossmann"/>
</dbReference>
<dbReference type="InterPro" id="IPR020806">
    <property type="entry name" value="PKS_PP-bd"/>
</dbReference>
<dbReference type="GO" id="GO:0006633">
    <property type="term" value="P:fatty acid biosynthetic process"/>
    <property type="evidence" value="ECO:0007669"/>
    <property type="project" value="TreeGrafter"/>
</dbReference>
<dbReference type="GeneID" id="63706282"/>
<dbReference type="InterPro" id="IPR020845">
    <property type="entry name" value="AMP-binding_CS"/>
</dbReference>
<dbReference type="Gene3D" id="3.30.70.3290">
    <property type="match status" value="1"/>
</dbReference>
<comment type="caution">
    <text evidence="10">Lacks conserved residue(s) required for the propagation of feature annotation.</text>
</comment>
<dbReference type="Pfam" id="PF07993">
    <property type="entry name" value="NAD_binding_4"/>
    <property type="match status" value="1"/>
</dbReference>
<dbReference type="Pfam" id="PF21089">
    <property type="entry name" value="PKS_DH_N"/>
    <property type="match status" value="1"/>
</dbReference>
<feature type="domain" description="Ketosynthase family 3 (KS3)" evidence="12">
    <location>
        <begin position="969"/>
        <end position="1402"/>
    </location>
</feature>
<evidence type="ECO:0000259" key="11">
    <source>
        <dbReference type="PROSITE" id="PS50075"/>
    </source>
</evidence>
<dbReference type="SUPFAM" id="SSF47336">
    <property type="entry name" value="ACP-like"/>
    <property type="match status" value="2"/>
</dbReference>
<dbReference type="EMBL" id="LHQR01000065">
    <property type="protein sequence ID" value="KXG49399.1"/>
    <property type="molecule type" value="Genomic_DNA"/>
</dbReference>
<keyword evidence="5 14" id="KW-0808">Transferase</keyword>
<keyword evidence="14" id="KW-0378">Hydrolase</keyword>
<evidence type="ECO:0000313" key="15">
    <source>
        <dbReference type="Proteomes" id="UP000070168"/>
    </source>
</evidence>
<dbReference type="InterPro" id="IPR016036">
    <property type="entry name" value="Malonyl_transacylase_ACP-bd"/>
</dbReference>
<dbReference type="SMART" id="SM00825">
    <property type="entry name" value="PKS_KS"/>
    <property type="match status" value="1"/>
</dbReference>
<dbReference type="InterPro" id="IPR036736">
    <property type="entry name" value="ACP-like_sf"/>
</dbReference>
<dbReference type="Gene3D" id="3.40.47.10">
    <property type="match status" value="1"/>
</dbReference>
<evidence type="ECO:0000256" key="7">
    <source>
        <dbReference type="ARBA" id="ARBA00023026"/>
    </source>
</evidence>
<dbReference type="GO" id="GO:0016787">
    <property type="term" value="F:hydrolase activity"/>
    <property type="evidence" value="ECO:0007669"/>
    <property type="project" value="UniProtKB-KW"/>
</dbReference>
<dbReference type="InterPro" id="IPR006162">
    <property type="entry name" value="Ppantetheine_attach_site"/>
</dbReference>
<dbReference type="InterPro" id="IPR009081">
    <property type="entry name" value="PP-bd_ACP"/>
</dbReference>
<dbReference type="PROSITE" id="PS00012">
    <property type="entry name" value="PHOSPHOPANTETHEINE"/>
    <property type="match status" value="1"/>
</dbReference>
<dbReference type="Pfam" id="PF08242">
    <property type="entry name" value="Methyltransf_12"/>
    <property type="match status" value="1"/>
</dbReference>
<dbReference type="SUPFAM" id="SSF53335">
    <property type="entry name" value="S-adenosyl-L-methionine-dependent methyltransferases"/>
    <property type="match status" value="1"/>
</dbReference>
<dbReference type="FunFam" id="3.40.50.980:FF:000001">
    <property type="entry name" value="Non-ribosomal peptide synthetase"/>
    <property type="match status" value="1"/>
</dbReference>
<dbReference type="Pfam" id="PF08659">
    <property type="entry name" value="KR"/>
    <property type="match status" value="1"/>
</dbReference>
<dbReference type="Proteomes" id="UP000070168">
    <property type="component" value="Unassembled WGS sequence"/>
</dbReference>
<dbReference type="InterPro" id="IPR014031">
    <property type="entry name" value="Ketoacyl_synth_C"/>
</dbReference>
<dbReference type="Pfam" id="PF00698">
    <property type="entry name" value="Acyl_transf_1"/>
    <property type="match status" value="1"/>
</dbReference>
<dbReference type="CDD" id="cd00833">
    <property type="entry name" value="PKS"/>
    <property type="match status" value="1"/>
</dbReference>
<evidence type="ECO:0000256" key="8">
    <source>
        <dbReference type="ARBA" id="ARBA00023268"/>
    </source>
</evidence>
<dbReference type="InterPro" id="IPR042104">
    <property type="entry name" value="PKS_dehydratase_sf"/>
</dbReference>
<keyword evidence="7" id="KW-0843">Virulence</keyword>
<dbReference type="Pfam" id="PF00550">
    <property type="entry name" value="PP-binding"/>
    <property type="match status" value="2"/>
</dbReference>
<dbReference type="Gene3D" id="3.30.300.30">
    <property type="match status" value="1"/>
</dbReference>
<dbReference type="FunFam" id="3.40.50.12780:FF:000012">
    <property type="entry name" value="Non-ribosomal peptide synthetase"/>
    <property type="match status" value="1"/>
</dbReference>
<dbReference type="InterPro" id="IPR016035">
    <property type="entry name" value="Acyl_Trfase/lysoPLipase"/>
</dbReference>
<dbReference type="Pfam" id="PF22621">
    <property type="entry name" value="CurL-like_PKS_C"/>
    <property type="match status" value="1"/>
</dbReference>
<dbReference type="Gene3D" id="3.40.50.980">
    <property type="match status" value="2"/>
</dbReference>
<dbReference type="SMART" id="SM00826">
    <property type="entry name" value="PKS_DH"/>
    <property type="match status" value="1"/>
</dbReference>
<dbReference type="InterPro" id="IPR045851">
    <property type="entry name" value="AMP-bd_C_sf"/>
</dbReference>
<dbReference type="GO" id="GO:0016874">
    <property type="term" value="F:ligase activity"/>
    <property type="evidence" value="ECO:0007669"/>
    <property type="project" value="UniProtKB-KW"/>
</dbReference>
<dbReference type="NCBIfam" id="TIGR01733">
    <property type="entry name" value="AA-adenyl-dom"/>
    <property type="match status" value="1"/>
</dbReference>
<keyword evidence="2" id="KW-0597">Phosphoprotein</keyword>
<evidence type="ECO:0000256" key="1">
    <source>
        <dbReference type="ARBA" id="ARBA00022450"/>
    </source>
</evidence>
<evidence type="ECO:0000256" key="4">
    <source>
        <dbReference type="ARBA" id="ARBA00022603"/>
    </source>
</evidence>
<dbReference type="InterPro" id="IPR029063">
    <property type="entry name" value="SAM-dependent_MTases_sf"/>
</dbReference>
<dbReference type="InterPro" id="IPR013217">
    <property type="entry name" value="Methyltransf_12"/>
</dbReference>
<dbReference type="SUPFAM" id="SSF56801">
    <property type="entry name" value="Acetyl-CoA synthetase-like"/>
    <property type="match status" value="1"/>
</dbReference>
<dbReference type="Pfam" id="PF22953">
    <property type="entry name" value="SpnB_Rossmann"/>
    <property type="match status" value="1"/>
</dbReference>
<comment type="similarity">
    <text evidence="9">Belongs to the NRP synthetase family.</text>
</comment>
<organism evidence="14 15">
    <name type="scientific">Penicillium patulum</name>
    <name type="common">Penicillium griseofulvum</name>
    <dbReference type="NCBI Taxonomy" id="5078"/>
    <lineage>
        <taxon>Eukaryota</taxon>
        <taxon>Fungi</taxon>
        <taxon>Dikarya</taxon>
        <taxon>Ascomycota</taxon>
        <taxon>Pezizomycotina</taxon>
        <taxon>Eurotiomycetes</taxon>
        <taxon>Eurotiomycetidae</taxon>
        <taxon>Eurotiales</taxon>
        <taxon>Aspergillaceae</taxon>
        <taxon>Penicillium</taxon>
    </lineage>
</organism>
<keyword evidence="1" id="KW-0596">Phosphopantetheine</keyword>
<evidence type="ECO:0000256" key="6">
    <source>
        <dbReference type="ARBA" id="ARBA00022737"/>
    </source>
</evidence>
<dbReference type="Pfam" id="PF00501">
    <property type="entry name" value="AMP-binding"/>
    <property type="match status" value="1"/>
</dbReference>
<keyword evidence="4" id="KW-0489">Methyltransferase</keyword>
<feature type="region of interest" description="N-terminal hotdog fold" evidence="10">
    <location>
        <begin position="1891"/>
        <end position="2014"/>
    </location>
</feature>
<dbReference type="InterPro" id="IPR049900">
    <property type="entry name" value="PKS_mFAS_DH"/>
</dbReference>
<dbReference type="CDD" id="cd08956">
    <property type="entry name" value="KR_3_FAS_SDR_x"/>
    <property type="match status" value="1"/>
</dbReference>
<evidence type="ECO:0000256" key="10">
    <source>
        <dbReference type="PROSITE-ProRule" id="PRU01363"/>
    </source>
</evidence>
<keyword evidence="3" id="KW-0436">Ligase</keyword>
<dbReference type="Gene3D" id="3.10.129.110">
    <property type="entry name" value="Polyketide synthase dehydratase"/>
    <property type="match status" value="1"/>
</dbReference>
<dbReference type="InterPro" id="IPR001227">
    <property type="entry name" value="Ac_transferase_dom_sf"/>
</dbReference>
<dbReference type="InterPro" id="IPR014030">
    <property type="entry name" value="Ketoacyl_synth_N"/>
</dbReference>
<dbReference type="Gene3D" id="3.40.50.150">
    <property type="entry name" value="Vaccinia Virus protein VP39"/>
    <property type="match status" value="1"/>
</dbReference>
<dbReference type="CDD" id="cd02440">
    <property type="entry name" value="AdoMet_MTases"/>
    <property type="match status" value="1"/>
</dbReference>
<dbReference type="PROSITE" id="PS52004">
    <property type="entry name" value="KS3_2"/>
    <property type="match status" value="1"/>
</dbReference>
<dbReference type="Gene3D" id="2.30.38.10">
    <property type="entry name" value="Luciferase, Domain 3"/>
    <property type="match status" value="1"/>
</dbReference>